<accession>A0A1V9FZQ2</accession>
<dbReference type="RefSeq" id="WP_081147386.1">
    <property type="nucleotide sequence ID" value="NZ_LVYD01000044.1"/>
</dbReference>
<keyword evidence="6" id="KW-1185">Reference proteome</keyword>
<organism evidence="5 6">
    <name type="scientific">Niastella vici</name>
    <dbReference type="NCBI Taxonomy" id="1703345"/>
    <lineage>
        <taxon>Bacteria</taxon>
        <taxon>Pseudomonadati</taxon>
        <taxon>Bacteroidota</taxon>
        <taxon>Chitinophagia</taxon>
        <taxon>Chitinophagales</taxon>
        <taxon>Chitinophagaceae</taxon>
        <taxon>Niastella</taxon>
    </lineage>
</organism>
<dbReference type="Pfam" id="PF12833">
    <property type="entry name" value="HTH_18"/>
    <property type="match status" value="1"/>
</dbReference>
<gene>
    <name evidence="5" type="ORF">A3860_22555</name>
</gene>
<evidence type="ECO:0000256" key="2">
    <source>
        <dbReference type="ARBA" id="ARBA00023125"/>
    </source>
</evidence>
<evidence type="ECO:0000313" key="5">
    <source>
        <dbReference type="EMBL" id="OQP63726.1"/>
    </source>
</evidence>
<dbReference type="PROSITE" id="PS01124">
    <property type="entry name" value="HTH_ARAC_FAMILY_2"/>
    <property type="match status" value="1"/>
</dbReference>
<dbReference type="PANTHER" id="PTHR43280">
    <property type="entry name" value="ARAC-FAMILY TRANSCRIPTIONAL REGULATOR"/>
    <property type="match status" value="1"/>
</dbReference>
<feature type="domain" description="HTH araC/xylS-type" evidence="4">
    <location>
        <begin position="18"/>
        <end position="117"/>
    </location>
</feature>
<dbReference type="EMBL" id="LVYD01000044">
    <property type="protein sequence ID" value="OQP63726.1"/>
    <property type="molecule type" value="Genomic_DNA"/>
</dbReference>
<reference evidence="5 6" key="1">
    <citation type="submission" date="2016-03" db="EMBL/GenBank/DDBJ databases">
        <title>Niastella vici sp. nov., isolated from farmland soil.</title>
        <authorList>
            <person name="Chen L."/>
            <person name="Wang D."/>
            <person name="Yang S."/>
            <person name="Wang G."/>
        </authorList>
    </citation>
    <scope>NUCLEOTIDE SEQUENCE [LARGE SCALE GENOMIC DNA]</scope>
    <source>
        <strain evidence="5 6">DJ57</strain>
    </source>
</reference>
<dbReference type="SUPFAM" id="SSF46689">
    <property type="entry name" value="Homeodomain-like"/>
    <property type="match status" value="1"/>
</dbReference>
<evidence type="ECO:0000313" key="6">
    <source>
        <dbReference type="Proteomes" id="UP000192796"/>
    </source>
</evidence>
<dbReference type="STRING" id="1703345.A3860_22555"/>
<comment type="caution">
    <text evidence="5">The sequence shown here is derived from an EMBL/GenBank/DDBJ whole genome shotgun (WGS) entry which is preliminary data.</text>
</comment>
<dbReference type="Proteomes" id="UP000192796">
    <property type="component" value="Unassembled WGS sequence"/>
</dbReference>
<keyword evidence="1" id="KW-0805">Transcription regulation</keyword>
<name>A0A1V9FZQ2_9BACT</name>
<dbReference type="PANTHER" id="PTHR43280:SF2">
    <property type="entry name" value="HTH-TYPE TRANSCRIPTIONAL REGULATOR EXSA"/>
    <property type="match status" value="1"/>
</dbReference>
<proteinExistence type="predicted"/>
<evidence type="ECO:0000256" key="3">
    <source>
        <dbReference type="ARBA" id="ARBA00023163"/>
    </source>
</evidence>
<keyword evidence="3" id="KW-0804">Transcription</keyword>
<dbReference type="AlphaFoldDB" id="A0A1V9FZQ2"/>
<dbReference type="SMART" id="SM00342">
    <property type="entry name" value="HTH_ARAC"/>
    <property type="match status" value="1"/>
</dbReference>
<evidence type="ECO:0000259" key="4">
    <source>
        <dbReference type="PROSITE" id="PS01124"/>
    </source>
</evidence>
<protein>
    <recommendedName>
        <fullName evidence="4">HTH araC/xylS-type domain-containing protein</fullName>
    </recommendedName>
</protein>
<evidence type="ECO:0000256" key="1">
    <source>
        <dbReference type="ARBA" id="ARBA00023015"/>
    </source>
</evidence>
<keyword evidence="2" id="KW-0238">DNA-binding</keyword>
<sequence>MFNKNDPQISKEHKEFLEKCIAVVEKHLNDEVFNVQILQKEMGMSHSTLYRRIKSVSGLSINAFVRLIRLQKAAEILINTNCNATEASLMAGFNGAKYFRQQFQKVFGMLPSEYIKKYRTTFDSPHAIKKEAAESGGPTNDASIL</sequence>
<dbReference type="InterPro" id="IPR018060">
    <property type="entry name" value="HTH_AraC"/>
</dbReference>
<dbReference type="Gene3D" id="1.10.10.60">
    <property type="entry name" value="Homeodomain-like"/>
    <property type="match status" value="1"/>
</dbReference>
<dbReference type="GO" id="GO:0003700">
    <property type="term" value="F:DNA-binding transcription factor activity"/>
    <property type="evidence" value="ECO:0007669"/>
    <property type="project" value="InterPro"/>
</dbReference>
<dbReference type="GO" id="GO:0043565">
    <property type="term" value="F:sequence-specific DNA binding"/>
    <property type="evidence" value="ECO:0007669"/>
    <property type="project" value="InterPro"/>
</dbReference>
<dbReference type="InterPro" id="IPR009057">
    <property type="entry name" value="Homeodomain-like_sf"/>
</dbReference>
<dbReference type="OrthoDB" id="9779074at2"/>